<evidence type="ECO:0000256" key="6">
    <source>
        <dbReference type="SAM" id="SignalP"/>
    </source>
</evidence>
<keyword evidence="5" id="KW-0326">Glycosidase</keyword>
<evidence type="ECO:0000313" key="10">
    <source>
        <dbReference type="Proteomes" id="UP000240971"/>
    </source>
</evidence>
<evidence type="ECO:0000256" key="4">
    <source>
        <dbReference type="ARBA" id="ARBA00022801"/>
    </source>
</evidence>
<dbReference type="EC" id="3.2.1.52" evidence="3"/>
<accession>A0A2P8HQ33</accession>
<evidence type="ECO:0000256" key="1">
    <source>
        <dbReference type="ARBA" id="ARBA00001231"/>
    </source>
</evidence>
<dbReference type="PANTHER" id="PTHR22600">
    <property type="entry name" value="BETA-HEXOSAMINIDASE"/>
    <property type="match status" value="1"/>
</dbReference>
<evidence type="ECO:0000256" key="2">
    <source>
        <dbReference type="ARBA" id="ARBA00006285"/>
    </source>
</evidence>
<dbReference type="InterPro" id="IPR017853">
    <property type="entry name" value="GH"/>
</dbReference>
<dbReference type="InterPro" id="IPR015883">
    <property type="entry name" value="Glyco_hydro_20_cat"/>
</dbReference>
<feature type="chain" id="PRO_5015167697" description="beta-N-acetylhexosaminidase" evidence="6">
    <location>
        <begin position="21"/>
        <end position="699"/>
    </location>
</feature>
<dbReference type="PRINTS" id="PR00738">
    <property type="entry name" value="GLHYDRLASE20"/>
</dbReference>
<feature type="domain" description="Beta-hexosaminidase bacterial type N-terminal" evidence="8">
    <location>
        <begin position="42"/>
        <end position="171"/>
    </location>
</feature>
<dbReference type="InterPro" id="IPR029018">
    <property type="entry name" value="Hex-like_dom2"/>
</dbReference>
<dbReference type="GO" id="GO:0030203">
    <property type="term" value="P:glycosaminoglycan metabolic process"/>
    <property type="evidence" value="ECO:0007669"/>
    <property type="project" value="TreeGrafter"/>
</dbReference>
<evidence type="ECO:0000259" key="8">
    <source>
        <dbReference type="Pfam" id="PF02838"/>
    </source>
</evidence>
<dbReference type="RefSeq" id="WP_106528737.1">
    <property type="nucleotide sequence ID" value="NZ_PYAW01000002.1"/>
</dbReference>
<comment type="catalytic activity">
    <reaction evidence="1">
        <text>Hydrolysis of terminal non-reducing N-acetyl-D-hexosamine residues in N-acetyl-beta-D-hexosaminides.</text>
        <dbReference type="EC" id="3.2.1.52"/>
    </reaction>
</comment>
<organism evidence="9 10">
    <name type="scientific">Chitinophaga niastensis</name>
    <dbReference type="NCBI Taxonomy" id="536980"/>
    <lineage>
        <taxon>Bacteria</taxon>
        <taxon>Pseudomonadati</taxon>
        <taxon>Bacteroidota</taxon>
        <taxon>Chitinophagia</taxon>
        <taxon>Chitinophagales</taxon>
        <taxon>Chitinophagaceae</taxon>
        <taxon>Chitinophaga</taxon>
    </lineage>
</organism>
<dbReference type="SUPFAM" id="SSF55545">
    <property type="entry name" value="beta-N-acetylhexosaminidase-like domain"/>
    <property type="match status" value="1"/>
</dbReference>
<dbReference type="GO" id="GO:0004563">
    <property type="term" value="F:beta-N-acetylhexosaminidase activity"/>
    <property type="evidence" value="ECO:0007669"/>
    <property type="project" value="UniProtKB-EC"/>
</dbReference>
<dbReference type="EMBL" id="PYAW01000002">
    <property type="protein sequence ID" value="PSL48353.1"/>
    <property type="molecule type" value="Genomic_DNA"/>
</dbReference>
<keyword evidence="10" id="KW-1185">Reference proteome</keyword>
<dbReference type="Gene3D" id="3.20.20.80">
    <property type="entry name" value="Glycosidases"/>
    <property type="match status" value="1"/>
</dbReference>
<protein>
    <recommendedName>
        <fullName evidence="3">beta-N-acetylhexosaminidase</fullName>
        <ecNumber evidence="3">3.2.1.52</ecNumber>
    </recommendedName>
</protein>
<proteinExistence type="inferred from homology"/>
<dbReference type="Gene3D" id="3.30.379.10">
    <property type="entry name" value="Chitobiase/beta-hexosaminidase domain 2-like"/>
    <property type="match status" value="1"/>
</dbReference>
<dbReference type="Pfam" id="PF00728">
    <property type="entry name" value="Glyco_hydro_20"/>
    <property type="match status" value="1"/>
</dbReference>
<dbReference type="InterPro" id="IPR025705">
    <property type="entry name" value="Beta_hexosaminidase_sua/sub"/>
</dbReference>
<keyword evidence="4 9" id="KW-0378">Hydrolase</keyword>
<evidence type="ECO:0000259" key="7">
    <source>
        <dbReference type="Pfam" id="PF00728"/>
    </source>
</evidence>
<evidence type="ECO:0000313" key="9">
    <source>
        <dbReference type="EMBL" id="PSL48353.1"/>
    </source>
</evidence>
<name>A0A2P8HQ33_CHINA</name>
<gene>
    <name evidence="9" type="ORF">CLV51_1021220</name>
</gene>
<dbReference type="GO" id="GO:0005975">
    <property type="term" value="P:carbohydrate metabolic process"/>
    <property type="evidence" value="ECO:0007669"/>
    <property type="project" value="InterPro"/>
</dbReference>
<evidence type="ECO:0000256" key="3">
    <source>
        <dbReference type="ARBA" id="ARBA00012663"/>
    </source>
</evidence>
<reference evidence="9 10" key="1">
    <citation type="submission" date="2018-03" db="EMBL/GenBank/DDBJ databases">
        <title>Genomic Encyclopedia of Archaeal and Bacterial Type Strains, Phase II (KMG-II): from individual species to whole genera.</title>
        <authorList>
            <person name="Goeker M."/>
        </authorList>
    </citation>
    <scope>NUCLEOTIDE SEQUENCE [LARGE SCALE GENOMIC DNA]</scope>
    <source>
        <strain evidence="9 10">DSM 24859</strain>
    </source>
</reference>
<dbReference type="GO" id="GO:0016020">
    <property type="term" value="C:membrane"/>
    <property type="evidence" value="ECO:0007669"/>
    <property type="project" value="TreeGrafter"/>
</dbReference>
<dbReference type="Proteomes" id="UP000240971">
    <property type="component" value="Unassembled WGS sequence"/>
</dbReference>
<dbReference type="AlphaFoldDB" id="A0A2P8HQ33"/>
<comment type="similarity">
    <text evidence="2">Belongs to the glycosyl hydrolase 20 family.</text>
</comment>
<feature type="signal peptide" evidence="6">
    <location>
        <begin position="1"/>
        <end position="20"/>
    </location>
</feature>
<dbReference type="Pfam" id="PF02838">
    <property type="entry name" value="Glyco_hydro_20b"/>
    <property type="match status" value="1"/>
</dbReference>
<evidence type="ECO:0000256" key="5">
    <source>
        <dbReference type="ARBA" id="ARBA00023295"/>
    </source>
</evidence>
<keyword evidence="6" id="KW-0732">Signal</keyword>
<dbReference type="PANTHER" id="PTHR22600:SF57">
    <property type="entry name" value="BETA-N-ACETYLHEXOSAMINIDASE"/>
    <property type="match status" value="1"/>
</dbReference>
<comment type="caution">
    <text evidence="9">The sequence shown here is derived from an EMBL/GenBank/DDBJ whole genome shotgun (WGS) entry which is preliminary data.</text>
</comment>
<dbReference type="InterPro" id="IPR015882">
    <property type="entry name" value="HEX_bac_N"/>
</dbReference>
<dbReference type="OrthoDB" id="726159at2"/>
<dbReference type="SUPFAM" id="SSF51445">
    <property type="entry name" value="(Trans)glycosidases"/>
    <property type="match status" value="1"/>
</dbReference>
<feature type="domain" description="Glycoside hydrolase family 20 catalytic" evidence="7">
    <location>
        <begin position="174"/>
        <end position="275"/>
    </location>
</feature>
<sequence length="699" mass="79412">MKKSILLFSCLLLLLAAVRAQQTTDEWRGPQSLETLHAARAALIPFPQEVHWNQDNWPLPTQLTISFYPDESDTLKNAVLSLQEILAGYDVRITLSHLREQSSFPVGGILLRIDKNITPVAEGYQLSVTPNGITIIAKDAAGAFYAVQTFKQLLQQKEKGWELPQCSIRDWPAFGLRGFMHDNGRNFQSVSALKLQLDQLSAYKFNTFHWHLTDNPAWRPQSKLFPQLNDPANRKAGRDPDSTYSFAEILDLIQYAKAHCIQVIPELDMPGHSAYFQKTFGFKMGTEEGITVLEKLIDEFCAVIPAADCPILHIGSDEVHIPHPDEFMKRIAARVRANRRTLMVWNPGLKGDTHTIEQRWIDGANNINAAAQTTPFVDSYVGYLNSGDVLSNMQRYFFQQPCNRVQGDSVALGGILCCWPDVRVDDKKKILLYNGVWPCAITYSEALWCGRPGTAKNYMEVMPPANTTPGQYFQEFEKRLAWYRDHFFARQPFPFVAFSNITWQMTGPYKPGDAAFAREKGPGPAAIWQRVTGGVLLFESLLNKQDPEKDTLFTVYVRTFIYSNKPQQMHAWVGFEMPARSNRQFGGIPAQGQWDANGGNIWINNQPVPAPQWLQPGANRYLQATWETPASEIPYTDEEFYWTRTPAAIPLKKGWNTILMRVPHSYKYQNHMCAFVPVKADKTGRWVEDNAVKRVGEKR</sequence>